<name>A0A1I2N8D3_9FIRM</name>
<reference evidence="2" key="1">
    <citation type="submission" date="2016-10" db="EMBL/GenBank/DDBJ databases">
        <authorList>
            <person name="Varghese N."/>
            <person name="Submissions S."/>
        </authorList>
    </citation>
    <scope>NUCLEOTIDE SEQUENCE [LARGE SCALE GENOMIC DNA]</scope>
    <source>
        <strain evidence="2">DSM 17038</strain>
    </source>
</reference>
<evidence type="ECO:0000313" key="1">
    <source>
        <dbReference type="EMBL" id="SFF99738.1"/>
    </source>
</evidence>
<dbReference type="OrthoDB" id="1809026at2"/>
<dbReference type="EMBL" id="FOOX01000001">
    <property type="protein sequence ID" value="SFF99738.1"/>
    <property type="molecule type" value="Genomic_DNA"/>
</dbReference>
<protein>
    <submittedName>
        <fullName evidence="1">Uncharacterized protein</fullName>
    </submittedName>
</protein>
<keyword evidence="2" id="KW-1185">Reference proteome</keyword>
<dbReference type="RefSeq" id="WP_092468187.1">
    <property type="nucleotide sequence ID" value="NZ_FOOX01000001.1"/>
</dbReference>
<proteinExistence type="predicted"/>
<dbReference type="STRING" id="341036.SAMN05660649_00405"/>
<dbReference type="AlphaFoldDB" id="A0A1I2N8D3"/>
<accession>A0A1I2N8D3</accession>
<organism evidence="1 2">
    <name type="scientific">Desulfotruncus arcticus DSM 17038</name>
    <dbReference type="NCBI Taxonomy" id="1121424"/>
    <lineage>
        <taxon>Bacteria</taxon>
        <taxon>Bacillati</taxon>
        <taxon>Bacillota</taxon>
        <taxon>Clostridia</taxon>
        <taxon>Eubacteriales</taxon>
        <taxon>Desulfallaceae</taxon>
        <taxon>Desulfotruncus</taxon>
    </lineage>
</organism>
<gene>
    <name evidence="1" type="ORF">SAMN05660649_00405</name>
</gene>
<dbReference type="Proteomes" id="UP000199337">
    <property type="component" value="Unassembled WGS sequence"/>
</dbReference>
<evidence type="ECO:0000313" key="2">
    <source>
        <dbReference type="Proteomes" id="UP000199337"/>
    </source>
</evidence>
<sequence length="94" mass="10827">MSSIMEPEELEKVLRELYHAQKCTFFLEDAMGKVIDNLGLSEQQAIDITKLLIEKKLITTNSFLPATFLRPKYIRMFPVVLSTKAITMMKESDN</sequence>